<keyword evidence="2" id="KW-1185">Reference proteome</keyword>
<protein>
    <recommendedName>
        <fullName evidence="3">Histidine kinase</fullName>
    </recommendedName>
</protein>
<sequence length="104" mass="10777">MQATGTGEDVQTATVRDLLDHMLARTVDSLGAHAGVLVLPEPGTDVLVVDASVGLPPECVAPLCRIRPADEPADLVAEAIHRRQPVWVGSGEELAGRLPPGSAP</sequence>
<proteinExistence type="predicted"/>
<comment type="caution">
    <text evidence="1">The sequence shown here is derived from an EMBL/GenBank/DDBJ whole genome shotgun (WGS) entry which is preliminary data.</text>
</comment>
<evidence type="ECO:0008006" key="3">
    <source>
        <dbReference type="Google" id="ProtNLM"/>
    </source>
</evidence>
<reference evidence="2" key="1">
    <citation type="journal article" date="2019" name="Int. J. Syst. Evol. Microbiol.">
        <title>The Global Catalogue of Microorganisms (GCM) 10K type strain sequencing project: providing services to taxonomists for standard genome sequencing and annotation.</title>
        <authorList>
            <consortium name="The Broad Institute Genomics Platform"/>
            <consortium name="The Broad Institute Genome Sequencing Center for Infectious Disease"/>
            <person name="Wu L."/>
            <person name="Ma J."/>
        </authorList>
    </citation>
    <scope>NUCLEOTIDE SEQUENCE [LARGE SCALE GENOMIC DNA]</scope>
    <source>
        <strain evidence="2">JCM 9091</strain>
    </source>
</reference>
<dbReference type="Proteomes" id="UP001501532">
    <property type="component" value="Unassembled WGS sequence"/>
</dbReference>
<dbReference type="SUPFAM" id="SSF55781">
    <property type="entry name" value="GAF domain-like"/>
    <property type="match status" value="1"/>
</dbReference>
<dbReference type="Gene3D" id="3.30.450.40">
    <property type="match status" value="1"/>
</dbReference>
<evidence type="ECO:0000313" key="1">
    <source>
        <dbReference type="EMBL" id="GAA3039088.1"/>
    </source>
</evidence>
<name>A0ABP6LC69_9ACTN</name>
<gene>
    <name evidence="1" type="ORF">GCM10010448_21890</name>
</gene>
<accession>A0ABP6LC69</accession>
<dbReference type="InterPro" id="IPR029016">
    <property type="entry name" value="GAF-like_dom_sf"/>
</dbReference>
<organism evidence="1 2">
    <name type="scientific">Streptomyces glomeratus</name>
    <dbReference type="NCBI Taxonomy" id="284452"/>
    <lineage>
        <taxon>Bacteria</taxon>
        <taxon>Bacillati</taxon>
        <taxon>Actinomycetota</taxon>
        <taxon>Actinomycetes</taxon>
        <taxon>Kitasatosporales</taxon>
        <taxon>Streptomycetaceae</taxon>
        <taxon>Streptomyces</taxon>
    </lineage>
</organism>
<dbReference type="EMBL" id="BAAAUF010000017">
    <property type="protein sequence ID" value="GAA3039088.1"/>
    <property type="molecule type" value="Genomic_DNA"/>
</dbReference>
<evidence type="ECO:0000313" key="2">
    <source>
        <dbReference type="Proteomes" id="UP001501532"/>
    </source>
</evidence>